<protein>
    <submittedName>
        <fullName evidence="4">TetR/AcrR family transcriptional regulator</fullName>
    </submittedName>
</protein>
<dbReference type="Pfam" id="PF00440">
    <property type="entry name" value="TetR_N"/>
    <property type="match status" value="1"/>
</dbReference>
<dbReference type="EMBL" id="JAIHOM010000018">
    <property type="protein sequence ID" value="MCW6035692.1"/>
    <property type="molecule type" value="Genomic_DNA"/>
</dbReference>
<organism evidence="4 5">
    <name type="scientific">Spirulina subsalsa FACHB-351</name>
    <dbReference type="NCBI Taxonomy" id="234711"/>
    <lineage>
        <taxon>Bacteria</taxon>
        <taxon>Bacillati</taxon>
        <taxon>Cyanobacteriota</taxon>
        <taxon>Cyanophyceae</taxon>
        <taxon>Spirulinales</taxon>
        <taxon>Spirulinaceae</taxon>
        <taxon>Spirulina</taxon>
    </lineage>
</organism>
<dbReference type="PROSITE" id="PS01081">
    <property type="entry name" value="HTH_TETR_1"/>
    <property type="match status" value="1"/>
</dbReference>
<dbReference type="Pfam" id="PF14246">
    <property type="entry name" value="TetR_C_7"/>
    <property type="match status" value="1"/>
</dbReference>
<dbReference type="PROSITE" id="PS50977">
    <property type="entry name" value="HTH_TETR_2"/>
    <property type="match status" value="1"/>
</dbReference>
<dbReference type="RefSeq" id="WP_265263404.1">
    <property type="nucleotide sequence ID" value="NZ_JAIHOM010000018.1"/>
</dbReference>
<dbReference type="InterPro" id="IPR009057">
    <property type="entry name" value="Homeodomain-like_sf"/>
</dbReference>
<dbReference type="PRINTS" id="PR00455">
    <property type="entry name" value="HTHTETR"/>
</dbReference>
<dbReference type="PANTHER" id="PTHR30055:SF226">
    <property type="entry name" value="HTH-TYPE TRANSCRIPTIONAL REGULATOR PKSA"/>
    <property type="match status" value="1"/>
</dbReference>
<comment type="caution">
    <text evidence="4">The sequence shown here is derived from an EMBL/GenBank/DDBJ whole genome shotgun (WGS) entry which is preliminary data.</text>
</comment>
<evidence type="ECO:0000313" key="4">
    <source>
        <dbReference type="EMBL" id="MCW6035692.1"/>
    </source>
</evidence>
<dbReference type="Gene3D" id="1.10.357.10">
    <property type="entry name" value="Tetracycline Repressor, domain 2"/>
    <property type="match status" value="1"/>
</dbReference>
<evidence type="ECO:0000259" key="3">
    <source>
        <dbReference type="PROSITE" id="PS50977"/>
    </source>
</evidence>
<evidence type="ECO:0000313" key="5">
    <source>
        <dbReference type="Proteomes" id="UP001526426"/>
    </source>
</evidence>
<dbReference type="Proteomes" id="UP001526426">
    <property type="component" value="Unassembled WGS sequence"/>
</dbReference>
<accession>A0ABT3L2F1</accession>
<dbReference type="InterPro" id="IPR001647">
    <property type="entry name" value="HTH_TetR"/>
</dbReference>
<dbReference type="InterPro" id="IPR039536">
    <property type="entry name" value="TetR_C_Proteobacteria"/>
</dbReference>
<dbReference type="SUPFAM" id="SSF46689">
    <property type="entry name" value="Homeodomain-like"/>
    <property type="match status" value="1"/>
</dbReference>
<sequence>MTAASSCSSDKRDAILEGAIAEFLKQGYAAASMDRIASTAGVSKATIYSHFQSKDRLFIAIVDRLVLSKFADLLAPEQVTQHLNDPPEQLLRHLASTMLQVPRQDPEYVGFIRIVIAESERFPDLAQTFLRELPAIALESLSHYFTHCPHLALPDPEATARIFLGAIAHYIITQYVLYGADILPLTETRLIDTLIAMITASGAKPL</sequence>
<dbReference type="InterPro" id="IPR050109">
    <property type="entry name" value="HTH-type_TetR-like_transc_reg"/>
</dbReference>
<feature type="DNA-binding region" description="H-T-H motif" evidence="2">
    <location>
        <begin position="32"/>
        <end position="51"/>
    </location>
</feature>
<proteinExistence type="predicted"/>
<name>A0ABT3L2F1_9CYAN</name>
<evidence type="ECO:0000256" key="1">
    <source>
        <dbReference type="ARBA" id="ARBA00023125"/>
    </source>
</evidence>
<feature type="domain" description="HTH tetR-type" evidence="3">
    <location>
        <begin position="9"/>
        <end position="69"/>
    </location>
</feature>
<dbReference type="PANTHER" id="PTHR30055">
    <property type="entry name" value="HTH-TYPE TRANSCRIPTIONAL REGULATOR RUTR"/>
    <property type="match status" value="1"/>
</dbReference>
<gene>
    <name evidence="4" type="ORF">K4A83_05320</name>
</gene>
<keyword evidence="1 2" id="KW-0238">DNA-binding</keyword>
<keyword evidence="5" id="KW-1185">Reference proteome</keyword>
<reference evidence="4 5" key="1">
    <citation type="submission" date="2021-08" db="EMBL/GenBank/DDBJ databases">
        <title>Draft genome sequence of Spirulina subsalsa with high tolerance to salinity and hype-accumulation of phycocyanin.</title>
        <authorList>
            <person name="Pei H."/>
            <person name="Jiang L."/>
        </authorList>
    </citation>
    <scope>NUCLEOTIDE SEQUENCE [LARGE SCALE GENOMIC DNA]</scope>
    <source>
        <strain evidence="4 5">FACHB-351</strain>
    </source>
</reference>
<dbReference type="InterPro" id="IPR023772">
    <property type="entry name" value="DNA-bd_HTH_TetR-type_CS"/>
</dbReference>
<evidence type="ECO:0000256" key="2">
    <source>
        <dbReference type="PROSITE-ProRule" id="PRU00335"/>
    </source>
</evidence>